<accession>A0A1G8HXT1</accession>
<feature type="transmembrane region" description="Helical" evidence="1">
    <location>
        <begin position="68"/>
        <end position="88"/>
    </location>
</feature>
<gene>
    <name evidence="2" type="ORF">SAMN05192573_11659</name>
</gene>
<keyword evidence="1" id="KW-0812">Transmembrane</keyword>
<organism evidence="2 3">
    <name type="scientific">Mucilaginibacter gossypii</name>
    <dbReference type="NCBI Taxonomy" id="551996"/>
    <lineage>
        <taxon>Bacteria</taxon>
        <taxon>Pseudomonadati</taxon>
        <taxon>Bacteroidota</taxon>
        <taxon>Sphingobacteriia</taxon>
        <taxon>Sphingobacteriales</taxon>
        <taxon>Sphingobacteriaceae</taxon>
        <taxon>Mucilaginibacter</taxon>
    </lineage>
</organism>
<evidence type="ECO:0000256" key="1">
    <source>
        <dbReference type="SAM" id="Phobius"/>
    </source>
</evidence>
<keyword evidence="1" id="KW-0472">Membrane</keyword>
<dbReference type="Proteomes" id="UP000199705">
    <property type="component" value="Unassembled WGS sequence"/>
</dbReference>
<sequence>MQCFYLTFAKFLIKIIAQTIVMKITSIILSVLGAASIIAGLLLFRNLNTVNPFDSHPWSININGIRSFPWPVFGGAVLLSLGVIFNMATWEQPKGRRF</sequence>
<evidence type="ECO:0000313" key="3">
    <source>
        <dbReference type="Proteomes" id="UP000199705"/>
    </source>
</evidence>
<protein>
    <submittedName>
        <fullName evidence="2">Uncharacterized protein</fullName>
    </submittedName>
</protein>
<evidence type="ECO:0000313" key="2">
    <source>
        <dbReference type="EMBL" id="SDI11372.1"/>
    </source>
</evidence>
<dbReference type="STRING" id="551996.SAMN05192573_11659"/>
<name>A0A1G8HXT1_9SPHI</name>
<dbReference type="EMBL" id="FNCG01000016">
    <property type="protein sequence ID" value="SDI11372.1"/>
    <property type="molecule type" value="Genomic_DNA"/>
</dbReference>
<keyword evidence="1" id="KW-1133">Transmembrane helix</keyword>
<reference evidence="3" key="1">
    <citation type="submission" date="2016-10" db="EMBL/GenBank/DDBJ databases">
        <authorList>
            <person name="Varghese N."/>
            <person name="Submissions S."/>
        </authorList>
    </citation>
    <scope>NUCLEOTIDE SEQUENCE [LARGE SCALE GENOMIC DNA]</scope>
    <source>
        <strain evidence="3">Gh-67</strain>
    </source>
</reference>
<dbReference type="AlphaFoldDB" id="A0A1G8HXT1"/>
<keyword evidence="3" id="KW-1185">Reference proteome</keyword>
<proteinExistence type="predicted"/>
<feature type="transmembrane region" description="Helical" evidence="1">
    <location>
        <begin position="20"/>
        <end position="44"/>
    </location>
</feature>